<organism evidence="2 3">
    <name type="scientific">Parenemella sanctibonifatiensis</name>
    <dbReference type="NCBI Taxonomy" id="2016505"/>
    <lineage>
        <taxon>Bacteria</taxon>
        <taxon>Bacillati</taxon>
        <taxon>Actinomycetota</taxon>
        <taxon>Actinomycetes</taxon>
        <taxon>Propionibacteriales</taxon>
        <taxon>Propionibacteriaceae</taxon>
        <taxon>Parenemella</taxon>
    </lineage>
</organism>
<gene>
    <name evidence="2" type="ORF">CGZ92_03605</name>
</gene>
<dbReference type="EMBL" id="NMVI01000011">
    <property type="protein sequence ID" value="OYN88802.1"/>
    <property type="molecule type" value="Genomic_DNA"/>
</dbReference>
<dbReference type="SMART" id="SM00450">
    <property type="entry name" value="RHOD"/>
    <property type="match status" value="1"/>
</dbReference>
<evidence type="ECO:0000259" key="1">
    <source>
        <dbReference type="PROSITE" id="PS50206"/>
    </source>
</evidence>
<dbReference type="InterPro" id="IPR036873">
    <property type="entry name" value="Rhodanese-like_dom_sf"/>
</dbReference>
<comment type="caution">
    <text evidence="2">The sequence shown here is derived from an EMBL/GenBank/DDBJ whole genome shotgun (WGS) entry which is preliminary data.</text>
</comment>
<dbReference type="AlphaFoldDB" id="A0A255EHA3"/>
<dbReference type="PROSITE" id="PS50206">
    <property type="entry name" value="RHODANESE_3"/>
    <property type="match status" value="1"/>
</dbReference>
<proteinExistence type="predicted"/>
<dbReference type="Pfam" id="PF00581">
    <property type="entry name" value="Rhodanese"/>
    <property type="match status" value="1"/>
</dbReference>
<dbReference type="RefSeq" id="WP_094450017.1">
    <property type="nucleotide sequence ID" value="NZ_NMVI01000011.1"/>
</dbReference>
<accession>A0A255EHA3</accession>
<dbReference type="Gene3D" id="3.40.250.10">
    <property type="entry name" value="Rhodanese-like domain"/>
    <property type="match status" value="1"/>
</dbReference>
<dbReference type="PANTHER" id="PTHR43031">
    <property type="entry name" value="FAD-DEPENDENT OXIDOREDUCTASE"/>
    <property type="match status" value="1"/>
</dbReference>
<evidence type="ECO:0000313" key="3">
    <source>
        <dbReference type="Proteomes" id="UP000216533"/>
    </source>
</evidence>
<protein>
    <recommendedName>
        <fullName evidence="1">Rhodanese domain-containing protein</fullName>
    </recommendedName>
</protein>
<reference evidence="2 3" key="1">
    <citation type="submission" date="2017-07" db="EMBL/GenBank/DDBJ databases">
        <title>Draft whole genome sequences of clinical Proprionibacteriaceae strains.</title>
        <authorList>
            <person name="Bernier A.-M."/>
            <person name="Bernard K."/>
            <person name="Domingo M.-C."/>
        </authorList>
    </citation>
    <scope>NUCLEOTIDE SEQUENCE [LARGE SCALE GENOMIC DNA]</scope>
    <source>
        <strain evidence="2 3">NML 160184</strain>
    </source>
</reference>
<evidence type="ECO:0000313" key="2">
    <source>
        <dbReference type="EMBL" id="OYN88802.1"/>
    </source>
</evidence>
<feature type="domain" description="Rhodanese" evidence="1">
    <location>
        <begin position="11"/>
        <end position="99"/>
    </location>
</feature>
<dbReference type="Proteomes" id="UP000216533">
    <property type="component" value="Unassembled WGS sequence"/>
</dbReference>
<dbReference type="InterPro" id="IPR050229">
    <property type="entry name" value="GlpE_sulfurtransferase"/>
</dbReference>
<name>A0A255EHA3_9ACTN</name>
<sequence>MDASETTINDLPTDAVVLDVREDDEWAAGHAPTAVHIPLSQLSDRIAEIPQVDGELPVICRSGGRSARAAQFLAQQGIPATNVLGGMQGWQLTGRPLVGDSDAPTVI</sequence>
<dbReference type="SUPFAM" id="SSF52821">
    <property type="entry name" value="Rhodanese/Cell cycle control phosphatase"/>
    <property type="match status" value="1"/>
</dbReference>
<dbReference type="PANTHER" id="PTHR43031:SF1">
    <property type="entry name" value="PYRIDINE NUCLEOTIDE-DISULPHIDE OXIDOREDUCTASE"/>
    <property type="match status" value="1"/>
</dbReference>
<dbReference type="CDD" id="cd00158">
    <property type="entry name" value="RHOD"/>
    <property type="match status" value="1"/>
</dbReference>
<dbReference type="InterPro" id="IPR001763">
    <property type="entry name" value="Rhodanese-like_dom"/>
</dbReference>